<dbReference type="EMBL" id="HACG01045818">
    <property type="protein sequence ID" value="CEK92683.1"/>
    <property type="molecule type" value="Transcribed_RNA"/>
</dbReference>
<protein>
    <submittedName>
        <fullName evidence="1">Uncharacterized protein</fullName>
    </submittedName>
</protein>
<dbReference type="AlphaFoldDB" id="A0A0B7BIA8"/>
<dbReference type="PANTHER" id="PTHR19446">
    <property type="entry name" value="REVERSE TRANSCRIPTASES"/>
    <property type="match status" value="1"/>
</dbReference>
<proteinExistence type="predicted"/>
<reference evidence="1" key="1">
    <citation type="submission" date="2014-12" db="EMBL/GenBank/DDBJ databases">
        <title>Insight into the proteome of Arion vulgaris.</title>
        <authorList>
            <person name="Aradska J."/>
            <person name="Bulat T."/>
            <person name="Smidak R."/>
            <person name="Sarate P."/>
            <person name="Gangsoo J."/>
            <person name="Sialana F."/>
            <person name="Bilban M."/>
            <person name="Lubec G."/>
        </authorList>
    </citation>
    <scope>NUCLEOTIDE SEQUENCE</scope>
    <source>
        <tissue evidence="1">Skin</tissue>
    </source>
</reference>
<sequence length="288" mass="32797">EWISTATWDKIEQRKQIKKRLLSMESLKLKEKIATELSQKNREVKSGAKADKRLYVEKLAAEVEEAASKNYIKSLYTITKTLRGNMVANQDLPLKAGNGKTISGEEKIERWKKHFQQLLNRPSPASLANIVEAGVDLDIDSQPISEAEVKEAIRAQEKNKAPGKDGVCAEMLMVEEAETPRLLCKILNDIWDKEIIPEECRICSIIKLPKKGDLGNCNNWRGIILLSLTSKIFSRVILQRMKVALDNKIRIEQAGFRKGRSCIDHIFALRQIVEQSNEWNSSIYMVFC</sequence>
<name>A0A0B7BIA8_9EUPU</name>
<evidence type="ECO:0000313" key="2">
    <source>
        <dbReference type="EMBL" id="CEK92685.1"/>
    </source>
</evidence>
<feature type="non-terminal residue" evidence="1">
    <location>
        <position position="1"/>
    </location>
</feature>
<organism evidence="1">
    <name type="scientific">Arion vulgaris</name>
    <dbReference type="NCBI Taxonomy" id="1028688"/>
    <lineage>
        <taxon>Eukaryota</taxon>
        <taxon>Metazoa</taxon>
        <taxon>Spiralia</taxon>
        <taxon>Lophotrochozoa</taxon>
        <taxon>Mollusca</taxon>
        <taxon>Gastropoda</taxon>
        <taxon>Heterobranchia</taxon>
        <taxon>Euthyneura</taxon>
        <taxon>Panpulmonata</taxon>
        <taxon>Eupulmonata</taxon>
        <taxon>Stylommatophora</taxon>
        <taxon>Helicina</taxon>
        <taxon>Arionoidea</taxon>
        <taxon>Arionidae</taxon>
        <taxon>Arion</taxon>
    </lineage>
</organism>
<accession>A0A0B7BIA8</accession>
<gene>
    <name evidence="1" type="primary">ORF189614</name>
    <name evidence="2" type="synonym">ORF189624</name>
</gene>
<evidence type="ECO:0000313" key="1">
    <source>
        <dbReference type="EMBL" id="CEK92683.1"/>
    </source>
</evidence>
<dbReference type="EMBL" id="HACG01045820">
    <property type="protein sequence ID" value="CEK92685.1"/>
    <property type="molecule type" value="Transcribed_RNA"/>
</dbReference>